<dbReference type="Proteomes" id="UP000001880">
    <property type="component" value="Chromosome"/>
</dbReference>
<dbReference type="EvolutionaryTrace" id="D0LNN2"/>
<gene>
    <name evidence="4" type="ordered locus">Hoch_4443</name>
</gene>
<proteinExistence type="evidence at protein level"/>
<name>D0LNN2_HALO1</name>
<dbReference type="InterPro" id="IPR036513">
    <property type="entry name" value="STAS_dom_sf"/>
</dbReference>
<keyword evidence="6" id="KW-0002">3D-structure</keyword>
<dbReference type="CDD" id="cd07043">
    <property type="entry name" value="STAS_anti-anti-sigma_factors"/>
    <property type="match status" value="1"/>
</dbReference>
<dbReference type="OrthoDB" id="280847at2"/>
<evidence type="ECO:0000256" key="1">
    <source>
        <dbReference type="ARBA" id="ARBA00009013"/>
    </source>
</evidence>
<keyword evidence="5" id="KW-1185">Reference proteome</keyword>
<dbReference type="Pfam" id="PF01740">
    <property type="entry name" value="STAS"/>
    <property type="match status" value="1"/>
</dbReference>
<dbReference type="HOGENOM" id="CLU_115403_9_2_7"/>
<accession>D0LNN2</accession>
<organism evidence="4 5">
    <name type="scientific">Haliangium ochraceum (strain DSM 14365 / JCM 11303 / SMP-2)</name>
    <dbReference type="NCBI Taxonomy" id="502025"/>
    <lineage>
        <taxon>Bacteria</taxon>
        <taxon>Pseudomonadati</taxon>
        <taxon>Myxococcota</taxon>
        <taxon>Polyangia</taxon>
        <taxon>Haliangiales</taxon>
        <taxon>Kofleriaceae</taxon>
        <taxon>Haliangium</taxon>
    </lineage>
</organism>
<dbReference type="PANTHER" id="PTHR33495:SF14">
    <property type="entry name" value="ANTI-SIGMA FACTOR ANTAGONIST"/>
    <property type="match status" value="1"/>
</dbReference>
<dbReference type="EMBL" id="CP001804">
    <property type="protein sequence ID" value="ACY16937.1"/>
    <property type="molecule type" value="Genomic_DNA"/>
</dbReference>
<dbReference type="PANTHER" id="PTHR33495">
    <property type="entry name" value="ANTI-SIGMA FACTOR ANTAGONIST TM_1081-RELATED-RELATED"/>
    <property type="match status" value="1"/>
</dbReference>
<evidence type="ECO:0000313" key="5">
    <source>
        <dbReference type="Proteomes" id="UP000001880"/>
    </source>
</evidence>
<dbReference type="SMR" id="D0LNN2"/>
<sequence length="114" mass="12510">MDTQIRTEQGIDIITLHGHLDTRSSPAVQAAVLPRVTAKGKMILDLREVSYMSSAGLRVLLSLYRHTSNQQGALVLVGVSEEIRDTMEITGFWNFFTACASMDEALRILGSESA</sequence>
<dbReference type="STRING" id="502025.Hoch_4443"/>
<dbReference type="PROSITE" id="PS50801">
    <property type="entry name" value="STAS"/>
    <property type="match status" value="1"/>
</dbReference>
<dbReference type="PDB" id="4HYL">
    <property type="method" value="X-ray"/>
    <property type="resolution" value="1.75 A"/>
    <property type="chains" value="A/B=2-114"/>
</dbReference>
<dbReference type="RefSeq" id="WP_012829535.1">
    <property type="nucleotide sequence ID" value="NC_013440.1"/>
</dbReference>
<reference evidence="4 5" key="1">
    <citation type="journal article" date="2010" name="Stand. Genomic Sci.">
        <title>Complete genome sequence of Haliangium ochraceum type strain (SMP-2).</title>
        <authorList>
            <consortium name="US DOE Joint Genome Institute (JGI-PGF)"/>
            <person name="Ivanova N."/>
            <person name="Daum C."/>
            <person name="Lang E."/>
            <person name="Abt B."/>
            <person name="Kopitz M."/>
            <person name="Saunders E."/>
            <person name="Lapidus A."/>
            <person name="Lucas S."/>
            <person name="Glavina Del Rio T."/>
            <person name="Nolan M."/>
            <person name="Tice H."/>
            <person name="Copeland A."/>
            <person name="Cheng J.F."/>
            <person name="Chen F."/>
            <person name="Bruce D."/>
            <person name="Goodwin L."/>
            <person name="Pitluck S."/>
            <person name="Mavromatis K."/>
            <person name="Pati A."/>
            <person name="Mikhailova N."/>
            <person name="Chen A."/>
            <person name="Palaniappan K."/>
            <person name="Land M."/>
            <person name="Hauser L."/>
            <person name="Chang Y.J."/>
            <person name="Jeffries C.D."/>
            <person name="Detter J.C."/>
            <person name="Brettin T."/>
            <person name="Rohde M."/>
            <person name="Goker M."/>
            <person name="Bristow J."/>
            <person name="Markowitz V."/>
            <person name="Eisen J.A."/>
            <person name="Hugenholtz P."/>
            <person name="Kyrpides N.C."/>
            <person name="Klenk H.P."/>
        </authorList>
    </citation>
    <scope>NUCLEOTIDE SEQUENCE [LARGE SCALE GENOMIC DNA]</scope>
    <source>
        <strain evidence="5">DSM 14365 / CIP 107738 / JCM 11303 / AJ 13395 / SMP-2</strain>
    </source>
</reference>
<comment type="similarity">
    <text evidence="1 2">Belongs to the anti-sigma-factor antagonist family.</text>
</comment>
<reference evidence="6" key="2">
    <citation type="submission" date="2012-11" db="PDB data bank">
        <title>The crystal structure of an anti-sigma-factor antagonist from Haliangium ochraceum DSM 14365.</title>
        <authorList>
            <person name="Tan K."/>
            <person name="Chhor G."/>
            <person name="Clancy S."/>
            <person name="Joachimiak A."/>
        </authorList>
    </citation>
    <scope>X-RAY CRYSTALLOGRAPHY (1.75 ANGSTROMS) OF 2-114</scope>
</reference>
<feature type="domain" description="STAS" evidence="3">
    <location>
        <begin position="1"/>
        <end position="109"/>
    </location>
</feature>
<dbReference type="GO" id="GO:0043856">
    <property type="term" value="F:anti-sigma factor antagonist activity"/>
    <property type="evidence" value="ECO:0007669"/>
    <property type="project" value="InterPro"/>
</dbReference>
<dbReference type="PDBsum" id="4HYL"/>
<dbReference type="InterPro" id="IPR003658">
    <property type="entry name" value="Anti-sigma_ant"/>
</dbReference>
<dbReference type="NCBIfam" id="TIGR00377">
    <property type="entry name" value="ant_ant_sig"/>
    <property type="match status" value="1"/>
</dbReference>
<dbReference type="InterPro" id="IPR002645">
    <property type="entry name" value="STAS_dom"/>
</dbReference>
<dbReference type="Gene3D" id="3.30.750.24">
    <property type="entry name" value="STAS domain"/>
    <property type="match status" value="1"/>
</dbReference>
<dbReference type="KEGG" id="hoh:Hoch_4443"/>
<evidence type="ECO:0000313" key="4">
    <source>
        <dbReference type="EMBL" id="ACY16937.1"/>
    </source>
</evidence>
<protein>
    <recommendedName>
        <fullName evidence="2">Anti-sigma factor antagonist</fullName>
    </recommendedName>
</protein>
<evidence type="ECO:0000256" key="2">
    <source>
        <dbReference type="RuleBase" id="RU003749"/>
    </source>
</evidence>
<evidence type="ECO:0000259" key="3">
    <source>
        <dbReference type="PROSITE" id="PS50801"/>
    </source>
</evidence>
<dbReference type="AlphaFoldDB" id="D0LNN2"/>
<dbReference type="SUPFAM" id="SSF52091">
    <property type="entry name" value="SpoIIaa-like"/>
    <property type="match status" value="1"/>
</dbReference>
<evidence type="ECO:0007829" key="6">
    <source>
        <dbReference type="PDB" id="4HYL"/>
    </source>
</evidence>
<dbReference type="eggNOG" id="COG1366">
    <property type="taxonomic scope" value="Bacteria"/>
</dbReference>